<accession>A0A317KZE5</accession>
<protein>
    <submittedName>
        <fullName evidence="2">Uncharacterized protein</fullName>
    </submittedName>
</protein>
<sequence>MIQTVMEFRPQKNQEKEQITQKSNTLLPTPIRDILHHRKSPITKLSESSKTRYTKDLEELRKKALKQL</sequence>
<dbReference type="Proteomes" id="UP000245624">
    <property type="component" value="Unassembled WGS sequence"/>
</dbReference>
<dbReference type="RefSeq" id="WP_109984325.1">
    <property type="nucleotide sequence ID" value="NZ_JAJUIE010000007.1"/>
</dbReference>
<evidence type="ECO:0000313" key="3">
    <source>
        <dbReference type="Proteomes" id="UP000245624"/>
    </source>
</evidence>
<evidence type="ECO:0000256" key="1">
    <source>
        <dbReference type="SAM" id="MobiDB-lite"/>
    </source>
</evidence>
<dbReference type="EMBL" id="QGTD01000008">
    <property type="protein sequence ID" value="PWU68723.1"/>
    <property type="molecule type" value="Genomic_DNA"/>
</dbReference>
<name>A0A317KZE5_9BACI</name>
<feature type="region of interest" description="Disordered" evidence="1">
    <location>
        <begin position="1"/>
        <end position="24"/>
    </location>
</feature>
<evidence type="ECO:0000313" key="2">
    <source>
        <dbReference type="EMBL" id="PWU68723.1"/>
    </source>
</evidence>
<organism evidence="2 3">
    <name type="scientific">Gracilibacillus dipsosauri</name>
    <dbReference type="NCBI Taxonomy" id="178340"/>
    <lineage>
        <taxon>Bacteria</taxon>
        <taxon>Bacillati</taxon>
        <taxon>Bacillota</taxon>
        <taxon>Bacilli</taxon>
        <taxon>Bacillales</taxon>
        <taxon>Bacillaceae</taxon>
        <taxon>Gracilibacillus</taxon>
    </lineage>
</organism>
<reference evidence="2 3" key="1">
    <citation type="submission" date="2018-05" db="EMBL/GenBank/DDBJ databases">
        <title>Genomic analysis of Gracilibacillus dipsosauri DD1 reveals novel features of a salt-tolerant amylase.</title>
        <authorList>
            <person name="Deutch C.E."/>
            <person name="Yang S."/>
        </authorList>
    </citation>
    <scope>NUCLEOTIDE SEQUENCE [LARGE SCALE GENOMIC DNA]</scope>
    <source>
        <strain evidence="2 3">DD1</strain>
    </source>
</reference>
<feature type="compositionally biased region" description="Basic and acidic residues" evidence="1">
    <location>
        <begin position="9"/>
        <end position="19"/>
    </location>
</feature>
<keyword evidence="3" id="KW-1185">Reference proteome</keyword>
<comment type="caution">
    <text evidence="2">The sequence shown here is derived from an EMBL/GenBank/DDBJ whole genome shotgun (WGS) entry which is preliminary data.</text>
</comment>
<gene>
    <name evidence="2" type="ORF">DLJ74_09865</name>
</gene>
<dbReference type="AlphaFoldDB" id="A0A317KZE5"/>
<proteinExistence type="predicted"/>